<dbReference type="InterPro" id="IPR048846">
    <property type="entry name" value="PaaX-like_central"/>
</dbReference>
<reference evidence="6" key="1">
    <citation type="journal article" date="2019" name="Int. J. Syst. Evol. Microbiol.">
        <title>The Global Catalogue of Microorganisms (GCM) 10K type strain sequencing project: providing services to taxonomists for standard genome sequencing and annotation.</title>
        <authorList>
            <consortium name="The Broad Institute Genomics Platform"/>
            <consortium name="The Broad Institute Genome Sequencing Center for Infectious Disease"/>
            <person name="Wu L."/>
            <person name="Ma J."/>
        </authorList>
    </citation>
    <scope>NUCLEOTIDE SEQUENCE [LARGE SCALE GENOMIC DNA]</scope>
    <source>
        <strain evidence="6">CCUG 60214</strain>
    </source>
</reference>
<comment type="caution">
    <text evidence="5">The sequence shown here is derived from an EMBL/GenBank/DDBJ whole genome shotgun (WGS) entry which is preliminary data.</text>
</comment>
<dbReference type="Proteomes" id="UP001597168">
    <property type="component" value="Unassembled WGS sequence"/>
</dbReference>
<dbReference type="InterPro" id="IPR013225">
    <property type="entry name" value="PaaX_C"/>
</dbReference>
<evidence type="ECO:0000259" key="2">
    <source>
        <dbReference type="Pfam" id="PF07848"/>
    </source>
</evidence>
<organism evidence="5 6">
    <name type="scientific">Saccharothrix hoggarensis</name>
    <dbReference type="NCBI Taxonomy" id="913853"/>
    <lineage>
        <taxon>Bacteria</taxon>
        <taxon>Bacillati</taxon>
        <taxon>Actinomycetota</taxon>
        <taxon>Actinomycetes</taxon>
        <taxon>Pseudonocardiales</taxon>
        <taxon>Pseudonocardiaceae</taxon>
        <taxon>Saccharothrix</taxon>
    </lineage>
</organism>
<dbReference type="InterPro" id="IPR012906">
    <property type="entry name" value="PaaX-like_N"/>
</dbReference>
<dbReference type="EMBL" id="JBHTLK010000139">
    <property type="protein sequence ID" value="MFD1150095.1"/>
    <property type="molecule type" value="Genomic_DNA"/>
</dbReference>
<evidence type="ECO:0000259" key="4">
    <source>
        <dbReference type="Pfam" id="PF20803"/>
    </source>
</evidence>
<dbReference type="PANTHER" id="PTHR30319:SF1">
    <property type="entry name" value="TRANSCRIPTIONAL REPRESSOR PAAX"/>
    <property type="match status" value="1"/>
</dbReference>
<dbReference type="InterPro" id="IPR011965">
    <property type="entry name" value="PaaX_trns_reg"/>
</dbReference>
<dbReference type="InterPro" id="IPR036388">
    <property type="entry name" value="WH-like_DNA-bd_sf"/>
</dbReference>
<dbReference type="Gene3D" id="1.10.10.10">
    <property type="entry name" value="Winged helix-like DNA-binding domain superfamily/Winged helix DNA-binding domain"/>
    <property type="match status" value="1"/>
</dbReference>
<evidence type="ECO:0000256" key="1">
    <source>
        <dbReference type="SAM" id="MobiDB-lite"/>
    </source>
</evidence>
<feature type="compositionally biased region" description="Low complexity" evidence="1">
    <location>
        <begin position="298"/>
        <end position="307"/>
    </location>
</feature>
<proteinExistence type="predicted"/>
<accession>A0ABW3QZJ5</accession>
<feature type="domain" description="Transcriptional repressor PaaX-like C-terminal" evidence="3">
    <location>
        <begin position="167"/>
        <end position="253"/>
    </location>
</feature>
<name>A0ABW3QZJ5_9PSEU</name>
<dbReference type="PIRSF" id="PIRSF020623">
    <property type="entry name" value="PaaX"/>
    <property type="match status" value="1"/>
</dbReference>
<feature type="domain" description="Transcriptional repressor PaaX-like N-terminal" evidence="2">
    <location>
        <begin position="2"/>
        <end position="61"/>
    </location>
</feature>
<evidence type="ECO:0000259" key="3">
    <source>
        <dbReference type="Pfam" id="PF08223"/>
    </source>
</evidence>
<dbReference type="Pfam" id="PF08223">
    <property type="entry name" value="PaaX_C"/>
    <property type="match status" value="1"/>
</dbReference>
<feature type="compositionally biased region" description="Low complexity" evidence="1">
    <location>
        <begin position="273"/>
        <end position="285"/>
    </location>
</feature>
<evidence type="ECO:0000313" key="6">
    <source>
        <dbReference type="Proteomes" id="UP001597168"/>
    </source>
</evidence>
<feature type="compositionally biased region" description="Pro residues" evidence="1">
    <location>
        <begin position="286"/>
        <end position="297"/>
    </location>
</feature>
<feature type="domain" description="Transcriptional repressor PaaX-like central Cas2-like" evidence="4">
    <location>
        <begin position="88"/>
        <end position="157"/>
    </location>
</feature>
<dbReference type="Pfam" id="PF20803">
    <property type="entry name" value="PaaX_M"/>
    <property type="match status" value="1"/>
</dbReference>
<dbReference type="Pfam" id="PF07848">
    <property type="entry name" value="PaaX"/>
    <property type="match status" value="1"/>
</dbReference>
<gene>
    <name evidence="5" type="ORF">ACFQ3T_23425</name>
</gene>
<sequence length="307" mass="32983">MRARSALFDVYGGHLRERGGAATIAALVRLLEPLDFAAPAVRTAVSRTVRQGWLEPVRLPDGPGYAMTPRAERRLDEAAARIYRTRPSTWDGRWHVVVLEELPAREARDRLASSLQLLGYGALGPVTWIAPRPSPELADVLEGEGVRASAFRGEHEGDPAELAGRAWDLATLGRDYARFVAEWEPVVSAVDGTSPAAAFAASQRFLHAWRKFLFRDPGLPRELLPADWPGTGAAEFFDRHTNRLAPAVARFVDDSLAGPALATPAPTTPAPTTPADHTPADAGPAHPSPAQPSPAQPSPAQHSPAQP</sequence>
<dbReference type="Gene3D" id="1.20.58.1460">
    <property type="match status" value="1"/>
</dbReference>
<dbReference type="PANTHER" id="PTHR30319">
    <property type="entry name" value="PHENYLACETIC ACID REGULATOR-RELATED TRANSCRIPTIONAL REPRESSOR"/>
    <property type="match status" value="1"/>
</dbReference>
<evidence type="ECO:0000313" key="5">
    <source>
        <dbReference type="EMBL" id="MFD1150095.1"/>
    </source>
</evidence>
<keyword evidence="6" id="KW-1185">Reference proteome</keyword>
<dbReference type="Gene3D" id="3.30.70.2650">
    <property type="match status" value="1"/>
</dbReference>
<feature type="region of interest" description="Disordered" evidence="1">
    <location>
        <begin position="259"/>
        <end position="307"/>
    </location>
</feature>
<protein>
    <submittedName>
        <fullName evidence="5">PaaX family transcriptional regulator C-terminal domain-containing protein</fullName>
    </submittedName>
</protein>
<dbReference type="RefSeq" id="WP_380725879.1">
    <property type="nucleotide sequence ID" value="NZ_JBHTLK010000139.1"/>
</dbReference>